<dbReference type="InterPro" id="IPR044599">
    <property type="entry name" value="CAF1P_plant"/>
</dbReference>
<dbReference type="OrthoDB" id="1738765at2759"/>
<sequence>MKILAKLSDPNLFSTLISTPHPNTPFSHPPIPIPKYPPLKSRKHPPPHSPKPQSSTTAFKTHHQRSKYSKPVKDGVISSDGARSVVVGVSYLLPCASFEFKFSYSEIPKAKPVAILKPPFLPFAPPSMARPWKEKAPMKSAQEKKIALFELVDSEGSSRVMRFETARPYRLGNYAATEVRPREER</sequence>
<dbReference type="AlphaFoldDB" id="A0A7J0EDS7"/>
<organism evidence="2 3">
    <name type="scientific">Actinidia rufa</name>
    <dbReference type="NCBI Taxonomy" id="165716"/>
    <lineage>
        <taxon>Eukaryota</taxon>
        <taxon>Viridiplantae</taxon>
        <taxon>Streptophyta</taxon>
        <taxon>Embryophyta</taxon>
        <taxon>Tracheophyta</taxon>
        <taxon>Spermatophyta</taxon>
        <taxon>Magnoliopsida</taxon>
        <taxon>eudicotyledons</taxon>
        <taxon>Gunneridae</taxon>
        <taxon>Pentapetalae</taxon>
        <taxon>asterids</taxon>
        <taxon>Ericales</taxon>
        <taxon>Actinidiaceae</taxon>
        <taxon>Actinidia</taxon>
    </lineage>
</organism>
<feature type="region of interest" description="Disordered" evidence="1">
    <location>
        <begin position="21"/>
        <end position="76"/>
    </location>
</feature>
<evidence type="ECO:0000313" key="3">
    <source>
        <dbReference type="Proteomes" id="UP000585474"/>
    </source>
</evidence>
<keyword evidence="3" id="KW-1185">Reference proteome</keyword>
<gene>
    <name evidence="2" type="ORF">Acr_03g0013690</name>
</gene>
<dbReference type="Proteomes" id="UP000585474">
    <property type="component" value="Unassembled WGS sequence"/>
</dbReference>
<feature type="compositionally biased region" description="Basic residues" evidence="1">
    <location>
        <begin position="60"/>
        <end position="70"/>
    </location>
</feature>
<feature type="compositionally biased region" description="Pro residues" evidence="1">
    <location>
        <begin position="27"/>
        <end position="37"/>
    </location>
</feature>
<proteinExistence type="predicted"/>
<dbReference type="EMBL" id="BJWL01000003">
    <property type="protein sequence ID" value="GFY84595.1"/>
    <property type="molecule type" value="Genomic_DNA"/>
</dbReference>
<evidence type="ECO:0000313" key="2">
    <source>
        <dbReference type="EMBL" id="GFY84595.1"/>
    </source>
</evidence>
<comment type="caution">
    <text evidence="2">The sequence shown here is derived from an EMBL/GenBank/DDBJ whole genome shotgun (WGS) entry which is preliminary data.</text>
</comment>
<dbReference type="PANTHER" id="PTHR46247">
    <property type="entry name" value="CRS2-ASSOCIATED FACTOR 1, CHLOROPLASTIC"/>
    <property type="match status" value="1"/>
</dbReference>
<dbReference type="GO" id="GO:0000373">
    <property type="term" value="P:Group II intron splicing"/>
    <property type="evidence" value="ECO:0007669"/>
    <property type="project" value="InterPro"/>
</dbReference>
<protein>
    <submittedName>
        <fullName evidence="2">RNA-binding CRS1 / YhbY (CRM) domain-containing protein</fullName>
    </submittedName>
</protein>
<accession>A0A7J0EDS7</accession>
<reference evidence="2 3" key="1">
    <citation type="submission" date="2019-07" db="EMBL/GenBank/DDBJ databases">
        <title>De Novo Assembly of kiwifruit Actinidia rufa.</title>
        <authorList>
            <person name="Sugita-Konishi S."/>
            <person name="Sato K."/>
            <person name="Mori E."/>
            <person name="Abe Y."/>
            <person name="Kisaki G."/>
            <person name="Hamano K."/>
            <person name="Suezawa K."/>
            <person name="Otani M."/>
            <person name="Fukuda T."/>
            <person name="Manabe T."/>
            <person name="Gomi K."/>
            <person name="Tabuchi M."/>
            <person name="Akimitsu K."/>
            <person name="Kataoka I."/>
        </authorList>
    </citation>
    <scope>NUCLEOTIDE SEQUENCE [LARGE SCALE GENOMIC DNA]</scope>
    <source>
        <strain evidence="3">cv. Fuchu</strain>
    </source>
</reference>
<name>A0A7J0EDS7_9ERIC</name>
<evidence type="ECO:0000256" key="1">
    <source>
        <dbReference type="SAM" id="MobiDB-lite"/>
    </source>
</evidence>
<dbReference type="PANTHER" id="PTHR46247:SF3">
    <property type="entry name" value="CRS2-ASSOCIATED FACTOR 2, CHLOROPLASTIC"/>
    <property type="match status" value="1"/>
</dbReference>